<evidence type="ECO:0000256" key="1">
    <source>
        <dbReference type="SAM" id="Phobius"/>
    </source>
</evidence>
<dbReference type="Proteomes" id="UP000239706">
    <property type="component" value="Unassembled WGS sequence"/>
</dbReference>
<keyword evidence="1" id="KW-1133">Transmembrane helix</keyword>
<keyword evidence="4" id="KW-1185">Reference proteome</keyword>
<keyword evidence="1" id="KW-0812">Transmembrane</keyword>
<feature type="chain" id="PRO_5015529782" evidence="2">
    <location>
        <begin position="26"/>
        <end position="78"/>
    </location>
</feature>
<evidence type="ECO:0000313" key="4">
    <source>
        <dbReference type="Proteomes" id="UP000239706"/>
    </source>
</evidence>
<organism evidence="3 4">
    <name type="scientific">Clostridium liquoris</name>
    <dbReference type="NCBI Taxonomy" id="1289519"/>
    <lineage>
        <taxon>Bacteria</taxon>
        <taxon>Bacillati</taxon>
        <taxon>Bacillota</taxon>
        <taxon>Clostridia</taxon>
        <taxon>Eubacteriales</taxon>
        <taxon>Clostridiaceae</taxon>
        <taxon>Clostridium</taxon>
    </lineage>
</organism>
<evidence type="ECO:0000256" key="2">
    <source>
        <dbReference type="SAM" id="SignalP"/>
    </source>
</evidence>
<name>A0A2T0B728_9CLOT</name>
<sequence length="78" mass="8636">MKRILTTITLSILLVLNSVPLTVHAQAPAATKGANALIWIEQILDIFIVPAILFVTLFFVIKYSIISAVKTMKDKKIL</sequence>
<accession>A0A2T0B728</accession>
<dbReference type="EMBL" id="PVXO01000018">
    <property type="protein sequence ID" value="PRR79699.1"/>
    <property type="molecule type" value="Genomic_DNA"/>
</dbReference>
<dbReference type="AlphaFoldDB" id="A0A2T0B728"/>
<dbReference type="RefSeq" id="WP_106062897.1">
    <property type="nucleotide sequence ID" value="NZ_PVXO01000018.1"/>
</dbReference>
<reference evidence="3 4" key="1">
    <citation type="submission" date="2018-03" db="EMBL/GenBank/DDBJ databases">
        <title>Genome sequence of Clostridium liquoris DSM 100320.</title>
        <authorList>
            <person name="Poehlein A."/>
            <person name="Daniel R."/>
        </authorList>
    </citation>
    <scope>NUCLEOTIDE SEQUENCE [LARGE SCALE GENOMIC DNA]</scope>
    <source>
        <strain evidence="3 4">DSM 100320</strain>
    </source>
</reference>
<proteinExistence type="predicted"/>
<feature type="transmembrane region" description="Helical" evidence="1">
    <location>
        <begin position="43"/>
        <end position="66"/>
    </location>
</feature>
<keyword evidence="1" id="KW-0472">Membrane</keyword>
<protein>
    <submittedName>
        <fullName evidence="3">Uncharacterized protein</fullName>
    </submittedName>
</protein>
<comment type="caution">
    <text evidence="3">The sequence shown here is derived from an EMBL/GenBank/DDBJ whole genome shotgun (WGS) entry which is preliminary data.</text>
</comment>
<feature type="signal peptide" evidence="2">
    <location>
        <begin position="1"/>
        <end position="25"/>
    </location>
</feature>
<keyword evidence="2" id="KW-0732">Signal</keyword>
<evidence type="ECO:0000313" key="3">
    <source>
        <dbReference type="EMBL" id="PRR79699.1"/>
    </source>
</evidence>
<gene>
    <name evidence="3" type="ORF">CLLI_07320</name>
</gene>